<organism evidence="4">
    <name type="scientific">Bradyrhizobium barranii subsp. barranii</name>
    <dbReference type="NCBI Taxonomy" id="2823807"/>
    <lineage>
        <taxon>Bacteria</taxon>
        <taxon>Pseudomonadati</taxon>
        <taxon>Pseudomonadota</taxon>
        <taxon>Alphaproteobacteria</taxon>
        <taxon>Hyphomicrobiales</taxon>
        <taxon>Nitrobacteraceae</taxon>
        <taxon>Bradyrhizobium</taxon>
        <taxon>Bradyrhizobium barranii</taxon>
    </lineage>
</organism>
<dbReference type="EMBL" id="JAGEMI010000001">
    <property type="protein sequence ID" value="MBO1863127.1"/>
    <property type="molecule type" value="Genomic_DNA"/>
</dbReference>
<dbReference type="NCBIfam" id="NF033510">
    <property type="entry name" value="Ca_tandemer"/>
    <property type="match status" value="5"/>
</dbReference>
<feature type="domain" description="Bacterial Ig-like" evidence="3">
    <location>
        <begin position="465"/>
        <end position="564"/>
    </location>
</feature>
<feature type="domain" description="Bacterial Ig-like" evidence="3">
    <location>
        <begin position="279"/>
        <end position="367"/>
    </location>
</feature>
<dbReference type="InterPro" id="IPR012334">
    <property type="entry name" value="Pectin_lyas_fold"/>
</dbReference>
<dbReference type="SUPFAM" id="SSF51126">
    <property type="entry name" value="Pectin lyase-like"/>
    <property type="match status" value="1"/>
</dbReference>
<feature type="domain" description="Bacterial Ig-like" evidence="3">
    <location>
        <begin position="783"/>
        <end position="843"/>
    </location>
</feature>
<feature type="region of interest" description="Disordered" evidence="1">
    <location>
        <begin position="645"/>
        <end position="668"/>
    </location>
</feature>
<evidence type="ECO:0000259" key="3">
    <source>
        <dbReference type="Pfam" id="PF19077"/>
    </source>
</evidence>
<evidence type="ECO:0000313" key="6">
    <source>
        <dbReference type="Proteomes" id="UP000664702"/>
    </source>
</evidence>
<proteinExistence type="predicted"/>
<evidence type="ECO:0000313" key="4">
    <source>
        <dbReference type="EMBL" id="MBO1863127.1"/>
    </source>
</evidence>
<dbReference type="Gene3D" id="2.60.40.10">
    <property type="entry name" value="Immunoglobulins"/>
    <property type="match status" value="7"/>
</dbReference>
<dbReference type="EMBL" id="CP086136">
    <property type="protein sequence ID" value="UEM15936.1"/>
    <property type="molecule type" value="Genomic_DNA"/>
</dbReference>
<dbReference type="Proteomes" id="UP000664702">
    <property type="component" value="Chromosome"/>
</dbReference>
<evidence type="ECO:0000256" key="1">
    <source>
        <dbReference type="SAM" id="MobiDB-lite"/>
    </source>
</evidence>
<evidence type="ECO:0000313" key="5">
    <source>
        <dbReference type="EMBL" id="UEM15936.1"/>
    </source>
</evidence>
<sequence>MAYTFNGVVYPDATTTGVPPGVTLNPYNGDITINTPGTVISGLKITGTVYINADNVTIKDCSIASTGYNVVNIKSGVSGAVVENCEINGTGNGPQGQTGIGGQGTFANNNIYNVENGINVEGSNVVIKGNYIHDLNASGGSAGHYDGIQAQGGFNNVLISGNTVLGRDTSCIIIQNAFGPIDNIKVDGNLLLGQNNAAATIYVEEKAGFSGQITNAQVTNNVLGKGFWYWSSIVDTNPVWTNNVDYATGKLVTTNNTLSGTPTTPPTPPATPDAPAIASFSNDTGKVGDGITSDTTLQLKGTAAANSAIKIYDGSTQIGTATANASGSWEYITAVLTNAQHVLKATATSASGQTSAASAALTVTVDNVAPTAPVLKSNTVVETNKVQLSGTAEAGSAINVYDGANLVGTATTGANGSWSITTSALSTGSHTLTAKATDAAGNVSAASQSANPVIGGATTPPPATPTIVSFSNDSGKAGDNVTNDNTLTLKGTGAANATITVFDGNTQVGSVKADASGNWSLTTAALKDGAHSFTATASTSSTAAAAAAATASPTSAVLAVTIDTTAPTAPVLKANSVVDTNHVLLSGTAEAGSSITVYDGSTLVGTGTAGTNGSWSITTNSLSNGTHTLTATATDVAGNASAASQSVKPVISTPTPPSPTAPKIASFSNDSGTVGDNITNDNTLTLKGTAVANATVKVFDGTTQVGSIKADGNGNWSVTTAALNDGDHHFTATGTDASGKASAASAALDVKIDTHAPVAPSVGLYTQGGSAVSGTTALDDLIVKGTAEANSKVAIFDGAKQIGTATAGNSGSWSYDTGHLDDGSHSFTAKAIDVAGNTSGSSTAKGVTVSGHSSPIDITGFGYYSTNAFIKGTADAYSQVKILDGNKIIGTVKADGDGDWTYKATGLSDQVHTFKAQEVNSSGQVTGTSSASAILGSSKGNTLTGTTGDDIFVGNGHPDTFVFDANFGKDVIKDFNSYGRSHDTVQFSKSAFSDFASVLNHASQVGQDVVIANGDDSLTLKNVKLGSLQSHDFHFA</sequence>
<dbReference type="InterPro" id="IPR011050">
    <property type="entry name" value="Pectin_lyase_fold/virulence"/>
</dbReference>
<evidence type="ECO:0000259" key="2">
    <source>
        <dbReference type="Pfam" id="PF17936"/>
    </source>
</evidence>
<dbReference type="Gene3D" id="2.160.20.10">
    <property type="entry name" value="Single-stranded right-handed beta-helix, Pectin lyase-like"/>
    <property type="match status" value="1"/>
</dbReference>
<dbReference type="InterPro" id="IPR041498">
    <property type="entry name" value="Big_6"/>
</dbReference>
<reference evidence="4" key="1">
    <citation type="submission" date="2021-03" db="EMBL/GenBank/DDBJ databases">
        <title>Whole Genome Sequence of Bradyrhizobium sp. Strain 144S4.</title>
        <authorList>
            <person name="Bromfield E.S.P."/>
            <person name="Cloutier S."/>
        </authorList>
    </citation>
    <scope>NUCLEOTIDE SEQUENCE [LARGE SCALE GENOMIC DNA]</scope>
    <source>
        <strain evidence="4">144S4</strain>
    </source>
</reference>
<accession>A0A939M4Z3</accession>
<dbReference type="Pfam" id="PF17936">
    <property type="entry name" value="Big_6"/>
    <property type="match status" value="2"/>
</dbReference>
<dbReference type="Pfam" id="PF19077">
    <property type="entry name" value="Big_13"/>
    <property type="match status" value="4"/>
</dbReference>
<dbReference type="InterPro" id="IPR006626">
    <property type="entry name" value="PbH1"/>
</dbReference>
<gene>
    <name evidence="5" type="ORF">J4G43_018015</name>
    <name evidence="4" type="ORF">J4G43_20095</name>
</gene>
<dbReference type="InterPro" id="IPR044016">
    <property type="entry name" value="Big_13"/>
</dbReference>
<feature type="domain" description="Bacterial Ig" evidence="2">
    <location>
        <begin position="569"/>
        <end position="645"/>
    </location>
</feature>
<dbReference type="KEGG" id="bban:J4G43_018015"/>
<feature type="domain" description="Bacterial Ig" evidence="2">
    <location>
        <begin position="372"/>
        <end position="448"/>
    </location>
</feature>
<dbReference type="RefSeq" id="WP_208085794.1">
    <property type="nucleotide sequence ID" value="NZ_CP086136.1"/>
</dbReference>
<dbReference type="InterPro" id="IPR013783">
    <property type="entry name" value="Ig-like_fold"/>
</dbReference>
<name>A0A939M4Z3_9BRAD</name>
<feature type="domain" description="Bacterial Ig-like" evidence="3">
    <location>
        <begin position="666"/>
        <end position="754"/>
    </location>
</feature>
<protein>
    <submittedName>
        <fullName evidence="5">Ig-like domain-containing protein</fullName>
    </submittedName>
    <submittedName>
        <fullName evidence="4">Right-handed parallel beta-helix repeat-containing protein</fullName>
    </submittedName>
</protein>
<dbReference type="AlphaFoldDB" id="A0A939M4Z3"/>
<reference evidence="5 6" key="2">
    <citation type="journal article" date="2022" name="Int. J. Syst. Evol. Microbiol.">
        <title>Strains of Bradyrhizobium barranii sp. nov. associated with legumes native to Canada are symbionts of soybeans and belong to different subspecies (subsp. barranii subsp. nov. and subsp. apii subsp. nov.) and symbiovars (sv. glycinearum and sv. septentrionale).</title>
        <authorList>
            <person name="Bromfield E.S.P."/>
            <person name="Cloutier S."/>
            <person name="Wasai-Hara S."/>
            <person name="Minamisawa K."/>
        </authorList>
    </citation>
    <scope>NUCLEOTIDE SEQUENCE [LARGE SCALE GENOMIC DNA]</scope>
    <source>
        <strain evidence="5 6">144S4</strain>
    </source>
</reference>
<dbReference type="SMART" id="SM00710">
    <property type="entry name" value="PbH1"/>
    <property type="match status" value="6"/>
</dbReference>